<evidence type="ECO:0000313" key="2">
    <source>
        <dbReference type="Proteomes" id="UP000177486"/>
    </source>
</evidence>
<proteinExistence type="predicted"/>
<dbReference type="EMBL" id="MHMQ01000037">
    <property type="protein sequence ID" value="OGZ29401.1"/>
    <property type="molecule type" value="Genomic_DNA"/>
</dbReference>
<accession>A0A1G2EVL1</accession>
<comment type="caution">
    <text evidence="1">The sequence shown here is derived from an EMBL/GenBank/DDBJ whole genome shotgun (WGS) entry which is preliminary data.</text>
</comment>
<gene>
    <name evidence="1" type="ORF">A2931_03345</name>
</gene>
<dbReference type="AlphaFoldDB" id="A0A1G2EVL1"/>
<dbReference type="Proteomes" id="UP000177486">
    <property type="component" value="Unassembled WGS sequence"/>
</dbReference>
<organism evidence="1 2">
    <name type="scientific">Candidatus Niyogibacteria bacterium RIFCSPLOWO2_01_FULL_45_48</name>
    <dbReference type="NCBI Taxonomy" id="1801724"/>
    <lineage>
        <taxon>Bacteria</taxon>
        <taxon>Candidatus Niyogiibacteriota</taxon>
    </lineage>
</organism>
<protein>
    <submittedName>
        <fullName evidence="1">Uncharacterized protein</fullName>
    </submittedName>
</protein>
<sequence>MGKRSALELEMALATPELSRCNHLFHNIQCPPDNQFGRRHHCQFHQSIELLAVGAEAETDQIFDKQNKCRILENYKKHIFLRQPGNR</sequence>
<reference evidence="1 2" key="1">
    <citation type="journal article" date="2016" name="Nat. Commun.">
        <title>Thousands of microbial genomes shed light on interconnected biogeochemical processes in an aquifer system.</title>
        <authorList>
            <person name="Anantharaman K."/>
            <person name="Brown C.T."/>
            <person name="Hug L.A."/>
            <person name="Sharon I."/>
            <person name="Castelle C.J."/>
            <person name="Probst A.J."/>
            <person name="Thomas B.C."/>
            <person name="Singh A."/>
            <person name="Wilkins M.J."/>
            <person name="Karaoz U."/>
            <person name="Brodie E.L."/>
            <person name="Williams K.H."/>
            <person name="Hubbard S.S."/>
            <person name="Banfield J.F."/>
        </authorList>
    </citation>
    <scope>NUCLEOTIDE SEQUENCE [LARGE SCALE GENOMIC DNA]</scope>
</reference>
<name>A0A1G2EVL1_9BACT</name>
<evidence type="ECO:0000313" key="1">
    <source>
        <dbReference type="EMBL" id="OGZ29401.1"/>
    </source>
</evidence>